<dbReference type="EMBL" id="MVBN01000007">
    <property type="protein sequence ID" value="OOK69708.1"/>
    <property type="molecule type" value="Genomic_DNA"/>
</dbReference>
<organism evidence="2 3">
    <name type="scientific">Mycobacterium kansasii</name>
    <dbReference type="NCBI Taxonomy" id="1768"/>
    <lineage>
        <taxon>Bacteria</taxon>
        <taxon>Bacillati</taxon>
        <taxon>Actinomycetota</taxon>
        <taxon>Actinomycetes</taxon>
        <taxon>Mycobacteriales</taxon>
        <taxon>Mycobacteriaceae</taxon>
        <taxon>Mycobacterium</taxon>
    </lineage>
</organism>
<dbReference type="InterPro" id="IPR000084">
    <property type="entry name" value="PE-PGRS_N"/>
</dbReference>
<protein>
    <submittedName>
        <fullName evidence="2">PE family protein</fullName>
    </submittedName>
</protein>
<evidence type="ECO:0000313" key="3">
    <source>
        <dbReference type="Proteomes" id="UP000188532"/>
    </source>
</evidence>
<feature type="domain" description="PE" evidence="1">
    <location>
        <begin position="1"/>
        <end position="31"/>
    </location>
</feature>
<comment type="caution">
    <text evidence="2">The sequence shown here is derived from an EMBL/GenBank/DDBJ whole genome shotgun (WGS) entry which is preliminary data.</text>
</comment>
<dbReference type="AlphaFoldDB" id="A0A1V3WSI8"/>
<reference evidence="2 3" key="1">
    <citation type="submission" date="2017-02" db="EMBL/GenBank/DDBJ databases">
        <title>Complete genome sequences of Mycobacterium kansasii strains isolated from rhesus macaques.</title>
        <authorList>
            <person name="Panda A."/>
            <person name="Nagaraj S."/>
            <person name="Zhao X."/>
            <person name="Tettelin H."/>
            <person name="Detolla L.J."/>
        </authorList>
    </citation>
    <scope>NUCLEOTIDE SEQUENCE [LARGE SCALE GENOMIC DNA]</scope>
    <source>
        <strain evidence="2 3">11-3469</strain>
    </source>
</reference>
<dbReference type="Proteomes" id="UP000188532">
    <property type="component" value="Unassembled WGS sequence"/>
</dbReference>
<dbReference type="SUPFAM" id="SSF140459">
    <property type="entry name" value="PE/PPE dimer-like"/>
    <property type="match status" value="1"/>
</dbReference>
<gene>
    <name evidence="2" type="ORF">BZL29_6214</name>
</gene>
<name>A0A1V3WSI8_MYCKA</name>
<proteinExistence type="predicted"/>
<dbReference type="InterPro" id="IPR038332">
    <property type="entry name" value="PPE_sf"/>
</dbReference>
<evidence type="ECO:0000259" key="1">
    <source>
        <dbReference type="Pfam" id="PF00934"/>
    </source>
</evidence>
<dbReference type="Pfam" id="PF00934">
    <property type="entry name" value="PE"/>
    <property type="match status" value="1"/>
</dbReference>
<accession>A0A1V3WSI8</accession>
<dbReference type="Gene3D" id="1.10.287.850">
    <property type="entry name" value="HP0062-like domain"/>
    <property type="match status" value="1"/>
</dbReference>
<evidence type="ECO:0000313" key="2">
    <source>
        <dbReference type="EMBL" id="OOK69708.1"/>
    </source>
</evidence>
<sequence>MVVAPEIVVAAATDLTNIGSALSEASAVAAARRRRYWRPVPTRCRRP</sequence>